<evidence type="ECO:0000256" key="2">
    <source>
        <dbReference type="ARBA" id="ARBA00022801"/>
    </source>
</evidence>
<dbReference type="InterPro" id="IPR012223">
    <property type="entry name" value="TEII"/>
</dbReference>
<gene>
    <name evidence="4" type="ORF">GCM10010315_15300</name>
</gene>
<name>A0ABN3TNC8_9ACTN</name>
<dbReference type="Gene3D" id="3.40.50.1820">
    <property type="entry name" value="alpha/beta hydrolase"/>
    <property type="match status" value="1"/>
</dbReference>
<dbReference type="EMBL" id="BAAASL010000005">
    <property type="protein sequence ID" value="GAA2712183.1"/>
    <property type="molecule type" value="Genomic_DNA"/>
</dbReference>
<accession>A0ABN3TNC8</accession>
<organism evidence="4 5">
    <name type="scientific">Streptomyces luteosporeus</name>
    <dbReference type="NCBI Taxonomy" id="173856"/>
    <lineage>
        <taxon>Bacteria</taxon>
        <taxon>Bacillati</taxon>
        <taxon>Actinomycetota</taxon>
        <taxon>Actinomycetes</taxon>
        <taxon>Kitasatosporales</taxon>
        <taxon>Streptomycetaceae</taxon>
        <taxon>Streptomyces</taxon>
    </lineage>
</organism>
<comment type="caution">
    <text evidence="4">The sequence shown here is derived from an EMBL/GenBank/DDBJ whole genome shotgun (WGS) entry which is preliminary data.</text>
</comment>
<evidence type="ECO:0000256" key="1">
    <source>
        <dbReference type="ARBA" id="ARBA00007169"/>
    </source>
</evidence>
<evidence type="ECO:0000313" key="5">
    <source>
        <dbReference type="Proteomes" id="UP001500886"/>
    </source>
</evidence>
<dbReference type="SMART" id="SM00824">
    <property type="entry name" value="PKS_TE"/>
    <property type="match status" value="1"/>
</dbReference>
<evidence type="ECO:0000313" key="4">
    <source>
        <dbReference type="EMBL" id="GAA2712183.1"/>
    </source>
</evidence>
<reference evidence="4 5" key="1">
    <citation type="journal article" date="2019" name="Int. J. Syst. Evol. Microbiol.">
        <title>The Global Catalogue of Microorganisms (GCM) 10K type strain sequencing project: providing services to taxonomists for standard genome sequencing and annotation.</title>
        <authorList>
            <consortium name="The Broad Institute Genomics Platform"/>
            <consortium name="The Broad Institute Genome Sequencing Center for Infectious Disease"/>
            <person name="Wu L."/>
            <person name="Ma J."/>
        </authorList>
    </citation>
    <scope>NUCLEOTIDE SEQUENCE [LARGE SCALE GENOMIC DNA]</scope>
    <source>
        <strain evidence="4 5">JCM 4542</strain>
    </source>
</reference>
<sequence length="245" mass="25527">MSFRSEPAACPLRLVCFPHAGGSAGSVFPLSAAAPPELDVVAVQYPGRQWRRSEAAVGDLHGLARGAAEAVAALPPAPTAFLGHSMGALVAFETARLLESRHPGGVLHLFASGSRAPAHPRAEARRGTWSDEQIAAEVRRLGGTDAGMLPDDEALRMNLPALRDDYRALAAYACAPGAATGVPLTALVGREDPTTGPDDAARWRAHTTAAFGGVHVFPGGHFYLAAQADAVVRLVIERLAAVPRP</sequence>
<dbReference type="InterPro" id="IPR029058">
    <property type="entry name" value="AB_hydrolase_fold"/>
</dbReference>
<feature type="domain" description="Thioesterase TesA-like" evidence="3">
    <location>
        <begin position="15"/>
        <end position="239"/>
    </location>
</feature>
<dbReference type="PANTHER" id="PTHR11487:SF0">
    <property type="entry name" value="S-ACYL FATTY ACID SYNTHASE THIOESTERASE, MEDIUM CHAIN"/>
    <property type="match status" value="1"/>
</dbReference>
<dbReference type="Proteomes" id="UP001500886">
    <property type="component" value="Unassembled WGS sequence"/>
</dbReference>
<keyword evidence="2 4" id="KW-0378">Hydrolase</keyword>
<evidence type="ECO:0000259" key="3">
    <source>
        <dbReference type="SMART" id="SM00824"/>
    </source>
</evidence>
<dbReference type="GO" id="GO:0016787">
    <property type="term" value="F:hydrolase activity"/>
    <property type="evidence" value="ECO:0007669"/>
    <property type="project" value="UniProtKB-KW"/>
</dbReference>
<dbReference type="RefSeq" id="WP_344434051.1">
    <property type="nucleotide sequence ID" value="NZ_BAAASL010000005.1"/>
</dbReference>
<keyword evidence="5" id="KW-1185">Reference proteome</keyword>
<dbReference type="PANTHER" id="PTHR11487">
    <property type="entry name" value="THIOESTERASE"/>
    <property type="match status" value="1"/>
</dbReference>
<dbReference type="SUPFAM" id="SSF53474">
    <property type="entry name" value="alpha/beta-Hydrolases"/>
    <property type="match status" value="1"/>
</dbReference>
<proteinExistence type="inferred from homology"/>
<dbReference type="Pfam" id="PF00975">
    <property type="entry name" value="Thioesterase"/>
    <property type="match status" value="1"/>
</dbReference>
<comment type="similarity">
    <text evidence="1">Belongs to the thioesterase family.</text>
</comment>
<dbReference type="InterPro" id="IPR001031">
    <property type="entry name" value="Thioesterase"/>
</dbReference>
<dbReference type="InterPro" id="IPR020802">
    <property type="entry name" value="TesA-like"/>
</dbReference>
<protein>
    <submittedName>
        <fullName evidence="4">Alpha/beta fold hydrolase</fullName>
    </submittedName>
</protein>